<evidence type="ECO:0000313" key="1">
    <source>
        <dbReference type="EMBL" id="TQE93300.1"/>
    </source>
</evidence>
<accession>A0A540V957</accession>
<dbReference type="RefSeq" id="WP_141612327.1">
    <property type="nucleotide sequence ID" value="NZ_VIGC02000043.1"/>
</dbReference>
<dbReference type="Gene3D" id="3.90.1150.10">
    <property type="entry name" value="Aspartate Aminotransferase, domain 1"/>
    <property type="match status" value="1"/>
</dbReference>
<dbReference type="AlphaFoldDB" id="A0A540V957"/>
<proteinExistence type="predicted"/>
<keyword evidence="2" id="KW-1185">Reference proteome</keyword>
<dbReference type="InterPro" id="IPR000653">
    <property type="entry name" value="DegT/StrS_aminotransferase"/>
</dbReference>
<dbReference type="OrthoDB" id="161854at2"/>
<protein>
    <recommendedName>
        <fullName evidence="3">DegT/DnrJ/EryC1/StrS aminotransferase family protein</fullName>
    </recommendedName>
</protein>
<sequence>MDFREPVGREAPWGRSNRWLTVITVDPARFGATREEIRLALEAANIESRPVWKPMHLQPVFRDCEYVGSGVAEDLFERGLCLPSGTAMADADQRRVVEVIRRQIKNG</sequence>
<evidence type="ECO:0008006" key="3">
    <source>
        <dbReference type="Google" id="ProtNLM"/>
    </source>
</evidence>
<dbReference type="Proteomes" id="UP000317371">
    <property type="component" value="Unassembled WGS sequence"/>
</dbReference>
<dbReference type="SUPFAM" id="SSF53383">
    <property type="entry name" value="PLP-dependent transferases"/>
    <property type="match status" value="1"/>
</dbReference>
<dbReference type="InterPro" id="IPR015422">
    <property type="entry name" value="PyrdxlP-dep_Trfase_small"/>
</dbReference>
<dbReference type="InParanoid" id="A0A540V957"/>
<dbReference type="EMBL" id="VIGC01000043">
    <property type="protein sequence ID" value="TQE93300.1"/>
    <property type="molecule type" value="Genomic_DNA"/>
</dbReference>
<gene>
    <name evidence="1" type="ORF">FKZ61_22010</name>
</gene>
<evidence type="ECO:0000313" key="2">
    <source>
        <dbReference type="Proteomes" id="UP000317371"/>
    </source>
</evidence>
<dbReference type="InterPro" id="IPR015424">
    <property type="entry name" value="PyrdxlP-dep_Trfase"/>
</dbReference>
<reference evidence="1 2" key="1">
    <citation type="submission" date="2019-06" db="EMBL/GenBank/DDBJ databases">
        <title>Genome sequence of Litorilinea aerophila BAA-2444.</title>
        <authorList>
            <person name="Maclea K.S."/>
            <person name="Maurais E.G."/>
            <person name="Iannazzi L.C."/>
        </authorList>
    </citation>
    <scope>NUCLEOTIDE SEQUENCE [LARGE SCALE GENOMIC DNA]</scope>
    <source>
        <strain evidence="1 2">ATCC BAA-2444</strain>
    </source>
</reference>
<name>A0A540V957_9CHLR</name>
<comment type="caution">
    <text evidence="1">The sequence shown here is derived from an EMBL/GenBank/DDBJ whole genome shotgun (WGS) entry which is preliminary data.</text>
</comment>
<organism evidence="1 2">
    <name type="scientific">Litorilinea aerophila</name>
    <dbReference type="NCBI Taxonomy" id="1204385"/>
    <lineage>
        <taxon>Bacteria</taxon>
        <taxon>Bacillati</taxon>
        <taxon>Chloroflexota</taxon>
        <taxon>Caldilineae</taxon>
        <taxon>Caldilineales</taxon>
        <taxon>Caldilineaceae</taxon>
        <taxon>Litorilinea</taxon>
    </lineage>
</organism>
<dbReference type="Pfam" id="PF01041">
    <property type="entry name" value="DegT_DnrJ_EryC1"/>
    <property type="match status" value="1"/>
</dbReference>